<dbReference type="Proteomes" id="UP000006671">
    <property type="component" value="Unassembled WGS sequence"/>
</dbReference>
<proteinExistence type="predicted"/>
<keyword evidence="1" id="KW-1133">Transmembrane helix</keyword>
<accession>D2VH36</accession>
<evidence type="ECO:0000313" key="4">
    <source>
        <dbReference type="Proteomes" id="UP000006671"/>
    </source>
</evidence>
<dbReference type="VEuPathDB" id="AmoebaDB:NAEGRDRAFT_79963"/>
<protein>
    <submittedName>
        <fullName evidence="3">Predicted protein</fullName>
    </submittedName>
</protein>
<evidence type="ECO:0000256" key="1">
    <source>
        <dbReference type="SAM" id="Phobius"/>
    </source>
</evidence>
<dbReference type="AlphaFoldDB" id="D2VH36"/>
<keyword evidence="1" id="KW-0812">Transmembrane</keyword>
<feature type="signal peptide" evidence="2">
    <location>
        <begin position="1"/>
        <end position="21"/>
    </location>
</feature>
<keyword evidence="2" id="KW-0732">Signal</keyword>
<evidence type="ECO:0000313" key="3">
    <source>
        <dbReference type="EMBL" id="EFC43913.1"/>
    </source>
</evidence>
<feature type="transmembrane region" description="Helical" evidence="1">
    <location>
        <begin position="243"/>
        <end position="264"/>
    </location>
</feature>
<dbReference type="GeneID" id="8856635"/>
<dbReference type="RefSeq" id="XP_002676657.1">
    <property type="nucleotide sequence ID" value="XM_002676611.1"/>
</dbReference>
<keyword evidence="4" id="KW-1185">Reference proteome</keyword>
<name>D2VH36_NAEGR</name>
<sequence length="285" mass="31253">MKTSTIVALLLVAVVIAFANALESVPALVWSGKRDIKMSKFTSLKDTLSSTNTVAVFLHHQLGSDEFLENSGAFSIKPDENNAFAFLKKAMKGPSASFPNISEEEVKSVLPSEFTFTISDSNVAGSVALKDFLASPENYLKKGGKYLFVFADVHRSDAKVRDLLAKYDTVIQNVVADLDKLTEGDYVALFSAQKPTVSSLNSRHILSTSDAQHDYSVYATVEVYNMTSVYNGTLNTMYIDSEIAVATVIGLFLVFWLVVSVVALMKLKTAPHLTDIDVFDEKKHN</sequence>
<keyword evidence="1" id="KW-0472">Membrane</keyword>
<gene>
    <name evidence="3" type="ORF">NAEGRDRAFT_79963</name>
</gene>
<feature type="chain" id="PRO_5003037584" evidence="2">
    <location>
        <begin position="22"/>
        <end position="285"/>
    </location>
</feature>
<evidence type="ECO:0000256" key="2">
    <source>
        <dbReference type="SAM" id="SignalP"/>
    </source>
</evidence>
<reference evidence="3 4" key="1">
    <citation type="journal article" date="2010" name="Cell">
        <title>The genome of Naegleria gruberi illuminates early eukaryotic versatility.</title>
        <authorList>
            <person name="Fritz-Laylin L.K."/>
            <person name="Prochnik S.E."/>
            <person name="Ginger M.L."/>
            <person name="Dacks J.B."/>
            <person name="Carpenter M.L."/>
            <person name="Field M.C."/>
            <person name="Kuo A."/>
            <person name="Paredez A."/>
            <person name="Chapman J."/>
            <person name="Pham J."/>
            <person name="Shu S."/>
            <person name="Neupane R."/>
            <person name="Cipriano M."/>
            <person name="Mancuso J."/>
            <person name="Tu H."/>
            <person name="Salamov A."/>
            <person name="Lindquist E."/>
            <person name="Shapiro H."/>
            <person name="Lucas S."/>
            <person name="Grigoriev I.V."/>
            <person name="Cande W.Z."/>
            <person name="Fulton C."/>
            <person name="Rokhsar D.S."/>
            <person name="Dawson S.C."/>
        </authorList>
    </citation>
    <scope>NUCLEOTIDE SEQUENCE [LARGE SCALE GENOMIC DNA]</scope>
    <source>
        <strain evidence="3 4">NEG-M</strain>
    </source>
</reference>
<dbReference type="InParanoid" id="D2VH36"/>
<organism evidence="4">
    <name type="scientific">Naegleria gruberi</name>
    <name type="common">Amoeba</name>
    <dbReference type="NCBI Taxonomy" id="5762"/>
    <lineage>
        <taxon>Eukaryota</taxon>
        <taxon>Discoba</taxon>
        <taxon>Heterolobosea</taxon>
        <taxon>Tetramitia</taxon>
        <taxon>Eutetramitia</taxon>
        <taxon>Vahlkampfiidae</taxon>
        <taxon>Naegleria</taxon>
    </lineage>
</organism>
<dbReference type="EMBL" id="GG738871">
    <property type="protein sequence ID" value="EFC43913.1"/>
    <property type="molecule type" value="Genomic_DNA"/>
</dbReference>
<dbReference type="OrthoDB" id="10257355at2759"/>
<dbReference type="KEGG" id="ngr:NAEGRDRAFT_79963"/>
<dbReference type="OMA" id="PDENNAF"/>